<dbReference type="Proteomes" id="UP000232003">
    <property type="component" value="Chromosome"/>
</dbReference>
<evidence type="ECO:0000313" key="1">
    <source>
        <dbReference type="EMBL" id="AUB35771.1"/>
    </source>
</evidence>
<dbReference type="KEGG" id="nfl:COO91_01662"/>
<evidence type="ECO:0000313" key="2">
    <source>
        <dbReference type="Proteomes" id="UP000232003"/>
    </source>
</evidence>
<proteinExistence type="predicted"/>
<protein>
    <submittedName>
        <fullName evidence="1">Uncharacterized protein</fullName>
    </submittedName>
</protein>
<dbReference type="AlphaFoldDB" id="A0A2K8SK13"/>
<accession>A0A2K8SK13</accession>
<gene>
    <name evidence="1" type="ORF">COO91_01662</name>
</gene>
<name>A0A2K8SK13_9NOSO</name>
<keyword evidence="2" id="KW-1185">Reference proteome</keyword>
<organism evidence="1 2">
    <name type="scientific">Nostoc flagelliforme CCNUN1</name>
    <dbReference type="NCBI Taxonomy" id="2038116"/>
    <lineage>
        <taxon>Bacteria</taxon>
        <taxon>Bacillati</taxon>
        <taxon>Cyanobacteriota</taxon>
        <taxon>Cyanophyceae</taxon>
        <taxon>Nostocales</taxon>
        <taxon>Nostocaceae</taxon>
        <taxon>Nostoc</taxon>
    </lineage>
</organism>
<reference evidence="1 2" key="1">
    <citation type="submission" date="2017-11" db="EMBL/GenBank/DDBJ databases">
        <title>Complete genome of a free-living desiccation-tolerant cyanobacterium and its photosynthetic adaptation to extreme terrestrial habitat.</title>
        <authorList>
            <person name="Shang J."/>
        </authorList>
    </citation>
    <scope>NUCLEOTIDE SEQUENCE [LARGE SCALE GENOMIC DNA]</scope>
    <source>
        <strain evidence="1 2">CCNUN1</strain>
    </source>
</reference>
<dbReference type="EMBL" id="CP024785">
    <property type="protein sequence ID" value="AUB35771.1"/>
    <property type="molecule type" value="Genomic_DNA"/>
</dbReference>
<sequence>MKHSFNPASLLPLYASCCVSAVERLCMIDTVLKRVQFPLYNWLEMT</sequence>